<comment type="caution">
    <text evidence="1">The sequence shown here is derived from an EMBL/GenBank/DDBJ whole genome shotgun (WGS) entry which is preliminary data.</text>
</comment>
<reference evidence="1 2" key="1">
    <citation type="submission" date="2019-05" db="EMBL/GenBank/DDBJ databases">
        <title>Another draft genome of Portunus trituberculatus and its Hox gene families provides insights of decapod evolution.</title>
        <authorList>
            <person name="Jeong J.-H."/>
            <person name="Song I."/>
            <person name="Kim S."/>
            <person name="Choi T."/>
            <person name="Kim D."/>
            <person name="Ryu S."/>
            <person name="Kim W."/>
        </authorList>
    </citation>
    <scope>NUCLEOTIDE SEQUENCE [LARGE SCALE GENOMIC DNA]</scope>
    <source>
        <tissue evidence="1">Muscle</tissue>
    </source>
</reference>
<proteinExistence type="predicted"/>
<dbReference type="EMBL" id="VSRR010050181">
    <property type="protein sequence ID" value="MPC79079.1"/>
    <property type="molecule type" value="Genomic_DNA"/>
</dbReference>
<sequence>MHYSRTEGGPLTFRTQHRPVREDTPHSIHIEDGFEISWEGPFHVLRLTMSVTQCPQGIWQVCSLPSRPNVVVEVIPLQSEPRSCRNSPHPPPAAGCEVTEPVSSIPCRDGKWSVASHPALHNR</sequence>
<dbReference type="AlphaFoldDB" id="A0A5B7IAY3"/>
<protein>
    <submittedName>
        <fullName evidence="1">Uncharacterized protein</fullName>
    </submittedName>
</protein>
<keyword evidence="2" id="KW-1185">Reference proteome</keyword>
<accession>A0A5B7IAY3</accession>
<organism evidence="1 2">
    <name type="scientific">Portunus trituberculatus</name>
    <name type="common">Swimming crab</name>
    <name type="synonym">Neptunus trituberculatus</name>
    <dbReference type="NCBI Taxonomy" id="210409"/>
    <lineage>
        <taxon>Eukaryota</taxon>
        <taxon>Metazoa</taxon>
        <taxon>Ecdysozoa</taxon>
        <taxon>Arthropoda</taxon>
        <taxon>Crustacea</taxon>
        <taxon>Multicrustacea</taxon>
        <taxon>Malacostraca</taxon>
        <taxon>Eumalacostraca</taxon>
        <taxon>Eucarida</taxon>
        <taxon>Decapoda</taxon>
        <taxon>Pleocyemata</taxon>
        <taxon>Brachyura</taxon>
        <taxon>Eubrachyura</taxon>
        <taxon>Portunoidea</taxon>
        <taxon>Portunidae</taxon>
        <taxon>Portuninae</taxon>
        <taxon>Portunus</taxon>
    </lineage>
</organism>
<name>A0A5B7IAY3_PORTR</name>
<dbReference type="Proteomes" id="UP000324222">
    <property type="component" value="Unassembled WGS sequence"/>
</dbReference>
<gene>
    <name evidence="1" type="ORF">E2C01_073591</name>
</gene>
<evidence type="ECO:0000313" key="1">
    <source>
        <dbReference type="EMBL" id="MPC79079.1"/>
    </source>
</evidence>
<evidence type="ECO:0000313" key="2">
    <source>
        <dbReference type="Proteomes" id="UP000324222"/>
    </source>
</evidence>